<sequence>MSSILLMTSCEKGLMTFDNKNADVYFYNAGIKLALTDTALVTFGYSESNDTIIKIPIAITGIPMDHDREYKMIADAASTAIAGSHYDLPSILTIKKNAIYDTVKLVLHRTPDMDRSGTKVYKLYLDLMPNENFDTLLNSHTSSRSPYYTANTVKLKITISAAVSKPQSWGGTATVPSPYFGTFTPTKMFFICDYVGLSPVWWGTDPTGITLGDAIAYATAVKRFLDQKALAKDTVYDEIIPPATVAMPMKMGTSIQ</sequence>
<organism evidence="1 2">
    <name type="scientific">Pinibacter soli</name>
    <dbReference type="NCBI Taxonomy" id="3044211"/>
    <lineage>
        <taxon>Bacteria</taxon>
        <taxon>Pseudomonadati</taxon>
        <taxon>Bacteroidota</taxon>
        <taxon>Chitinophagia</taxon>
        <taxon>Chitinophagales</taxon>
        <taxon>Chitinophagaceae</taxon>
        <taxon>Pinibacter</taxon>
    </lineage>
</organism>
<dbReference type="EMBL" id="JASBRG010000005">
    <property type="protein sequence ID" value="MDI3319802.1"/>
    <property type="molecule type" value="Genomic_DNA"/>
</dbReference>
<comment type="caution">
    <text evidence="1">The sequence shown here is derived from an EMBL/GenBank/DDBJ whole genome shotgun (WGS) entry which is preliminary data.</text>
</comment>
<gene>
    <name evidence="1" type="ORF">QJ048_08465</name>
</gene>
<dbReference type="Pfam" id="PF16132">
    <property type="entry name" value="DUF4843"/>
    <property type="match status" value="1"/>
</dbReference>
<protein>
    <submittedName>
        <fullName evidence="1">DUF4843 domain-containing protein</fullName>
    </submittedName>
</protein>
<proteinExistence type="predicted"/>
<reference evidence="1 2" key="1">
    <citation type="submission" date="2023-05" db="EMBL/GenBank/DDBJ databases">
        <title>Genome sequence of Pinibacter sp. MAH-24.</title>
        <authorList>
            <person name="Huq M.A."/>
        </authorList>
    </citation>
    <scope>NUCLEOTIDE SEQUENCE [LARGE SCALE GENOMIC DNA]</scope>
    <source>
        <strain evidence="1 2">MAH-24</strain>
    </source>
</reference>
<dbReference type="Proteomes" id="UP001226434">
    <property type="component" value="Unassembled WGS sequence"/>
</dbReference>
<evidence type="ECO:0000313" key="2">
    <source>
        <dbReference type="Proteomes" id="UP001226434"/>
    </source>
</evidence>
<name>A0ABT6RD73_9BACT</name>
<evidence type="ECO:0000313" key="1">
    <source>
        <dbReference type="EMBL" id="MDI3319802.1"/>
    </source>
</evidence>
<dbReference type="InterPro" id="IPR032299">
    <property type="entry name" value="DUF4843"/>
</dbReference>
<keyword evidence="2" id="KW-1185">Reference proteome</keyword>
<accession>A0ABT6RD73</accession>
<dbReference type="RefSeq" id="WP_282333904.1">
    <property type="nucleotide sequence ID" value="NZ_JASBRG010000005.1"/>
</dbReference>